<proteinExistence type="predicted"/>
<protein>
    <submittedName>
        <fullName evidence="2">Uncharacterized protein</fullName>
    </submittedName>
</protein>
<accession>A0A1R0GNA2</accession>
<comment type="caution">
    <text evidence="2">The sequence shown here is derived from an EMBL/GenBank/DDBJ whole genome shotgun (WGS) entry which is preliminary data.</text>
</comment>
<feature type="compositionally biased region" description="Basic and acidic residues" evidence="1">
    <location>
        <begin position="18"/>
        <end position="27"/>
    </location>
</feature>
<feature type="region of interest" description="Disordered" evidence="1">
    <location>
        <begin position="1"/>
        <end position="27"/>
    </location>
</feature>
<sequence>MNPSSDIGKPTPINNKKRQVEHSQETVVKRESIGNVLIRSINLKHRNGSAYGHKDSPKRYSISSDSDEHRNASNNSQHTNDSQSTPTRKGNISPTSSVRSSKRLRKVESVNYRLSLRGTPNKPKGSKFDTQSAITFSDFDSDSSGQSSSKPQSQLLSQSQFQSKPHIFEDQVGDSLEQTEYFTDQRLKTCSSVLEKLSGNIPYTPQELSMTVSEYVWYRCQLQIKALRHDVHQLVEDFKMSANSIRDQIKKY</sequence>
<keyword evidence="3" id="KW-1185">Reference proteome</keyword>
<evidence type="ECO:0000313" key="2">
    <source>
        <dbReference type="EMBL" id="OLY78373.1"/>
    </source>
</evidence>
<name>A0A1R0GNA2_9FUNG</name>
<dbReference type="AlphaFoldDB" id="A0A1R0GNA2"/>
<gene>
    <name evidence="2" type="ORF">AYI68_g7579</name>
</gene>
<evidence type="ECO:0000313" key="3">
    <source>
        <dbReference type="Proteomes" id="UP000187455"/>
    </source>
</evidence>
<feature type="compositionally biased region" description="Low complexity" evidence="1">
    <location>
        <begin position="142"/>
        <end position="160"/>
    </location>
</feature>
<dbReference type="OrthoDB" id="5638262at2759"/>
<dbReference type="EMBL" id="LSSL01006605">
    <property type="protein sequence ID" value="OLY78373.1"/>
    <property type="molecule type" value="Genomic_DNA"/>
</dbReference>
<organism evidence="2 3">
    <name type="scientific">Smittium mucronatum</name>
    <dbReference type="NCBI Taxonomy" id="133383"/>
    <lineage>
        <taxon>Eukaryota</taxon>
        <taxon>Fungi</taxon>
        <taxon>Fungi incertae sedis</taxon>
        <taxon>Zoopagomycota</taxon>
        <taxon>Kickxellomycotina</taxon>
        <taxon>Harpellomycetes</taxon>
        <taxon>Harpellales</taxon>
        <taxon>Legeriomycetaceae</taxon>
        <taxon>Smittium</taxon>
    </lineage>
</organism>
<feature type="compositionally biased region" description="Polar residues" evidence="1">
    <location>
        <begin position="72"/>
        <end position="95"/>
    </location>
</feature>
<evidence type="ECO:0000256" key="1">
    <source>
        <dbReference type="SAM" id="MobiDB-lite"/>
    </source>
</evidence>
<dbReference type="Proteomes" id="UP000187455">
    <property type="component" value="Unassembled WGS sequence"/>
</dbReference>
<feature type="region of interest" description="Disordered" evidence="1">
    <location>
        <begin position="41"/>
        <end position="160"/>
    </location>
</feature>
<reference evidence="2 3" key="1">
    <citation type="journal article" date="2016" name="Mol. Biol. Evol.">
        <title>Genome-Wide Survey of Gut Fungi (Harpellales) Reveals the First Horizontally Transferred Ubiquitin Gene from a Mosquito Host.</title>
        <authorList>
            <person name="Wang Y."/>
            <person name="White M.M."/>
            <person name="Kvist S."/>
            <person name="Moncalvo J.M."/>
        </authorList>
    </citation>
    <scope>NUCLEOTIDE SEQUENCE [LARGE SCALE GENOMIC DNA]</scope>
    <source>
        <strain evidence="2 3">ALG-7-W6</strain>
    </source>
</reference>